<protein>
    <recommendedName>
        <fullName evidence="3">WW domain-containing protein</fullName>
    </recommendedName>
</protein>
<dbReference type="OrthoDB" id="6344460at2759"/>
<evidence type="ECO:0000256" key="1">
    <source>
        <dbReference type="SAM" id="Coils"/>
    </source>
</evidence>
<proteinExistence type="predicted"/>
<feature type="coiled-coil region" evidence="1">
    <location>
        <begin position="563"/>
        <end position="657"/>
    </location>
</feature>
<dbReference type="KEGG" id="dya:Dyak_GE16000"/>
<dbReference type="HOGENOM" id="CLU_266806_0_0_1"/>
<feature type="domain" description="WW" evidence="3">
    <location>
        <begin position="81"/>
        <end position="115"/>
    </location>
</feature>
<evidence type="ECO:0000259" key="3">
    <source>
        <dbReference type="PROSITE" id="PS50020"/>
    </source>
</evidence>
<dbReference type="InterPro" id="IPR001202">
    <property type="entry name" value="WW_dom"/>
</dbReference>
<dbReference type="PANTHER" id="PTHR21715">
    <property type="entry name" value="RH04127P"/>
    <property type="match status" value="1"/>
</dbReference>
<evidence type="ECO:0000313" key="5">
    <source>
        <dbReference type="Proteomes" id="UP000002282"/>
    </source>
</evidence>
<dbReference type="PhylomeDB" id="B4PXA4"/>
<reference evidence="4 5" key="2">
    <citation type="journal article" date="2007" name="PLoS Biol.">
        <title>Principles of genome evolution in the Drosophila melanogaster species group.</title>
        <authorList>
            <person name="Ranz J.M."/>
            <person name="Maurin D."/>
            <person name="Chan Y.S."/>
            <person name="von Grotthuss M."/>
            <person name="Hillier L.W."/>
            <person name="Roote J."/>
            <person name="Ashburner M."/>
            <person name="Bergman C.M."/>
        </authorList>
    </citation>
    <scope>NUCLEOTIDE SEQUENCE [LARGE SCALE GENOMIC DNA]</scope>
    <source>
        <strain evidence="5">Tai18E2 / Tucson 14021-0261.01</strain>
    </source>
</reference>
<dbReference type="SMR" id="B4PXA4"/>
<feature type="region of interest" description="Disordered" evidence="2">
    <location>
        <begin position="211"/>
        <end position="240"/>
    </location>
</feature>
<feature type="compositionally biased region" description="Polar residues" evidence="2">
    <location>
        <begin position="302"/>
        <end position="324"/>
    </location>
</feature>
<organism evidence="4 5">
    <name type="scientific">Drosophila yakuba</name>
    <name type="common">Fruit fly</name>
    <dbReference type="NCBI Taxonomy" id="7245"/>
    <lineage>
        <taxon>Eukaryota</taxon>
        <taxon>Metazoa</taxon>
        <taxon>Ecdysozoa</taxon>
        <taxon>Arthropoda</taxon>
        <taxon>Hexapoda</taxon>
        <taxon>Insecta</taxon>
        <taxon>Pterygota</taxon>
        <taxon>Neoptera</taxon>
        <taxon>Endopterygota</taxon>
        <taxon>Diptera</taxon>
        <taxon>Brachycera</taxon>
        <taxon>Muscomorpha</taxon>
        <taxon>Ephydroidea</taxon>
        <taxon>Drosophilidae</taxon>
        <taxon>Drosophila</taxon>
        <taxon>Sophophora</taxon>
    </lineage>
</organism>
<keyword evidence="1" id="KW-0175">Coiled coil</keyword>
<evidence type="ECO:0000256" key="2">
    <source>
        <dbReference type="SAM" id="MobiDB-lite"/>
    </source>
</evidence>
<dbReference type="AlphaFoldDB" id="B4PXA4"/>
<dbReference type="Pfam" id="PF00397">
    <property type="entry name" value="WW"/>
    <property type="match status" value="1"/>
</dbReference>
<feature type="compositionally biased region" description="Polar residues" evidence="2">
    <location>
        <begin position="211"/>
        <end position="224"/>
    </location>
</feature>
<dbReference type="EMBL" id="CM000162">
    <property type="protein sequence ID" value="EDX01867.1"/>
    <property type="molecule type" value="Genomic_DNA"/>
</dbReference>
<dbReference type="Gene3D" id="3.30.1470.10">
    <property type="entry name" value="Photosystem I PsaD, reaction center subunit II"/>
    <property type="match status" value="1"/>
</dbReference>
<dbReference type="PROSITE" id="PS50020">
    <property type="entry name" value="WW_DOMAIN_2"/>
    <property type="match status" value="1"/>
</dbReference>
<name>B4PXA4_DROYA</name>
<dbReference type="CDD" id="cd00201">
    <property type="entry name" value="WW"/>
    <property type="match status" value="1"/>
</dbReference>
<dbReference type="OMA" id="PSDWKIC"/>
<dbReference type="Proteomes" id="UP000002282">
    <property type="component" value="Chromosome X"/>
</dbReference>
<sequence>MTSTSMCKRISSGTGTASAELIKSLPTTPSSSQGSSVICEEVFDEACFPSSEEINEYASLIGIELQKEPHLLYLAKEGLMAALPSDWKICYSEEKNGHYYHNTRTKESQWDHPLDAIYRDLVNQARQKPVDTGSVGDNDDLSQLDSGIRSMQGIDDIPSPGPLPLNNLARKWSVASKASVFSSAKSRFLDSGTKDMGRLYQLGFEVTKSKPQIANKPSTTSQMNGKAEKSEESDGGAKLSGTTVSMFQKAHRQFESDGYTSPSGVKGILRDSSITDISRRLDRLEPTGLDVEDKKSVRFNLDQGQRVKSSTEETPSMAKMTQSYKRNEHSQSEDDDEDVVVQTDDDDDDVDDNDDDDVIEDEDIDEADKEDALNPWPDHDEGIYNSNPFLSDSNKTIPKTMPEVVKLSGSGDAASNNTKDIDAPKLFYDDTDSDSKGSSVRSFIINKSEQDSSLLAGNNAFDLEELGRKHSYELEQLQLKSIQVPPSEKSICRPSFTDKEAQLQNDFEAIRRDHEAKLKRFRHEYELRLTSHQHKLEEAFELQMENYRLQLERQLQGKRTSMATEHKSRMETLQANHEEILRDLERELHGEEELLRREHSSRLSQMREKFARELDAEKQRVREKGEERLYEKVRCEKRLLEDKYRCLKEKYVRLKTDVKLSLERRNRRREAQMAPQQNHTNSTKSTNSGTEMERSMERYYKPQSGNSDNRSLSYSDQAIAGEAIVKPGPVQHKSQLTKSYNIRQLQLQDDNTSISQSDTTLSNTYNNGRYGPFLKSASGVISARTASDNGNSSRDGLVGAVATQSNLERNNNSNQIKESSGISRIVFSRTKSASTSRLNSDTSYKGDRPCTPVENLRHQLQKLEALEDQFPENTLDAPYHLRYPFTDISIKPNGVGSELEFFKHRIHLERDSVRRAKESLRTQRTNFRLRQREIGQQRKITALSPKHSIDQLIQEEKELTEMEVNLHRTRSLLGEKIIRLRHLEQSLLRIYEKEKSILDLGTIDDAATLSDLSSHSSSGFSSTELASGADFHKKKDYYQQESNECIENLEILNAEIREILDIFGQKQYQQQQQQQQQHDQAASGIPILSPRDLGWSQVLKHQHQHQHSATQNFSLLPSDGIDGDGAVHIPHSIPTLADRLETYRQLAAGRMQSSMGAAILTANTIVSQSPRAVNYTTCLVERTRDLRNWLRQAKNEHDFLMQHGIPLGQTAVAGGGGVGVGVGVGVGIGVGVGGGGGGGETSASLTSGSASIINTTTTAGSSARGKNDI</sequence>
<feature type="compositionally biased region" description="Polar residues" evidence="2">
    <location>
        <begin position="674"/>
        <end position="690"/>
    </location>
</feature>
<feature type="region of interest" description="Disordered" evidence="2">
    <location>
        <begin position="663"/>
        <end position="694"/>
    </location>
</feature>
<dbReference type="PANTHER" id="PTHR21715:SF0">
    <property type="entry name" value="RH04127P"/>
    <property type="match status" value="1"/>
</dbReference>
<dbReference type="SUPFAM" id="SSF51045">
    <property type="entry name" value="WW domain"/>
    <property type="match status" value="1"/>
</dbReference>
<feature type="region of interest" description="Disordered" evidence="2">
    <location>
        <begin position="300"/>
        <end position="380"/>
    </location>
</feature>
<dbReference type="GO" id="GO:0097539">
    <property type="term" value="C:ciliary transition fiber"/>
    <property type="evidence" value="ECO:0007669"/>
    <property type="project" value="EnsemblMetazoa"/>
</dbReference>
<dbReference type="PROSITE" id="PS01159">
    <property type="entry name" value="WW_DOMAIN_1"/>
    <property type="match status" value="1"/>
</dbReference>
<gene>
    <name evidence="4" type="primary">Dyak\GE16000</name>
    <name evidence="4" type="synonym">dyak_GLEANR_17463</name>
    <name evidence="4" type="synonym">GE16000</name>
    <name evidence="4" type="ORF">Dyak_GE16000</name>
</gene>
<dbReference type="InterPro" id="IPR053233">
    <property type="entry name" value="ABRA-related"/>
</dbReference>
<accession>B4PXA4</accession>
<dbReference type="InterPro" id="IPR036020">
    <property type="entry name" value="WW_dom_sf"/>
</dbReference>
<dbReference type="SMART" id="SM00456">
    <property type="entry name" value="WW"/>
    <property type="match status" value="1"/>
</dbReference>
<evidence type="ECO:0000313" key="4">
    <source>
        <dbReference type="EMBL" id="EDX01867.1"/>
    </source>
</evidence>
<reference evidence="4 5" key="1">
    <citation type="journal article" date="2007" name="Nature">
        <title>Evolution of genes and genomes on the Drosophila phylogeny.</title>
        <authorList>
            <consortium name="Drosophila 12 Genomes Consortium"/>
            <person name="Clark A.G."/>
            <person name="Eisen M.B."/>
            <person name="Smith D.R."/>
            <person name="Bergman C.M."/>
            <person name="Oliver B."/>
            <person name="Markow T.A."/>
            <person name="Kaufman T.C."/>
            <person name="Kellis M."/>
            <person name="Gelbart W."/>
            <person name="Iyer V.N."/>
            <person name="Pollard D.A."/>
            <person name="Sackton T.B."/>
            <person name="Larracuente A.M."/>
            <person name="Singh N.D."/>
            <person name="Abad J.P."/>
            <person name="Abt D.N."/>
            <person name="Adryan B."/>
            <person name="Aguade M."/>
            <person name="Akashi H."/>
            <person name="Anderson W.W."/>
            <person name="Aquadro C.F."/>
            <person name="Ardell D.H."/>
            <person name="Arguello R."/>
            <person name="Artieri C.G."/>
            <person name="Barbash D.A."/>
            <person name="Barker D."/>
            <person name="Barsanti P."/>
            <person name="Batterham P."/>
            <person name="Batzoglou S."/>
            <person name="Begun D."/>
            <person name="Bhutkar A."/>
            <person name="Blanco E."/>
            <person name="Bosak S.A."/>
            <person name="Bradley R.K."/>
            <person name="Brand A.D."/>
            <person name="Brent M.R."/>
            <person name="Brooks A.N."/>
            <person name="Brown R.H."/>
            <person name="Butlin R.K."/>
            <person name="Caggese C."/>
            <person name="Calvi B.R."/>
            <person name="Bernardo de Carvalho A."/>
            <person name="Caspi A."/>
            <person name="Castrezana S."/>
            <person name="Celniker S.E."/>
            <person name="Chang J.L."/>
            <person name="Chapple C."/>
            <person name="Chatterji S."/>
            <person name="Chinwalla A."/>
            <person name="Civetta A."/>
            <person name="Clifton S.W."/>
            <person name="Comeron J.M."/>
            <person name="Costello J.C."/>
            <person name="Coyne J.A."/>
            <person name="Daub J."/>
            <person name="David R.G."/>
            <person name="Delcher A.L."/>
            <person name="Delehaunty K."/>
            <person name="Do C.B."/>
            <person name="Ebling H."/>
            <person name="Edwards K."/>
            <person name="Eickbush T."/>
            <person name="Evans J.D."/>
            <person name="Filipski A."/>
            <person name="Findeiss S."/>
            <person name="Freyhult E."/>
            <person name="Fulton L."/>
            <person name="Fulton R."/>
            <person name="Garcia A.C."/>
            <person name="Gardiner A."/>
            <person name="Garfield D.A."/>
            <person name="Garvin B.E."/>
            <person name="Gibson G."/>
            <person name="Gilbert D."/>
            <person name="Gnerre S."/>
            <person name="Godfrey J."/>
            <person name="Good R."/>
            <person name="Gotea V."/>
            <person name="Gravely B."/>
            <person name="Greenberg A.J."/>
            <person name="Griffiths-Jones S."/>
            <person name="Gross S."/>
            <person name="Guigo R."/>
            <person name="Gustafson E.A."/>
            <person name="Haerty W."/>
            <person name="Hahn M.W."/>
            <person name="Halligan D.L."/>
            <person name="Halpern A.L."/>
            <person name="Halter G.M."/>
            <person name="Han M.V."/>
            <person name="Heger A."/>
            <person name="Hillier L."/>
            <person name="Hinrichs A.S."/>
            <person name="Holmes I."/>
            <person name="Hoskins R.A."/>
            <person name="Hubisz M.J."/>
            <person name="Hultmark D."/>
            <person name="Huntley M.A."/>
            <person name="Jaffe D.B."/>
            <person name="Jagadeeshan S."/>
            <person name="Jeck W.R."/>
            <person name="Johnson J."/>
            <person name="Jones C.D."/>
            <person name="Jordan W.C."/>
            <person name="Karpen G.H."/>
            <person name="Kataoka E."/>
            <person name="Keightley P.D."/>
            <person name="Kheradpour P."/>
            <person name="Kirkness E.F."/>
            <person name="Koerich L.B."/>
            <person name="Kristiansen K."/>
            <person name="Kudrna D."/>
            <person name="Kulathinal R.J."/>
            <person name="Kumar S."/>
            <person name="Kwok R."/>
            <person name="Lander E."/>
            <person name="Langley C.H."/>
            <person name="Lapoint R."/>
            <person name="Lazzaro B.P."/>
            <person name="Lee S.J."/>
            <person name="Levesque L."/>
            <person name="Li R."/>
            <person name="Lin C.F."/>
            <person name="Lin M.F."/>
            <person name="Lindblad-Toh K."/>
            <person name="Llopart A."/>
            <person name="Long M."/>
            <person name="Low L."/>
            <person name="Lozovsky E."/>
            <person name="Lu J."/>
            <person name="Luo M."/>
            <person name="Machado C.A."/>
            <person name="Makalowski W."/>
            <person name="Marzo M."/>
            <person name="Matsuda M."/>
            <person name="Matzkin L."/>
            <person name="McAllister B."/>
            <person name="McBride C.S."/>
            <person name="McKernan B."/>
            <person name="McKernan K."/>
            <person name="Mendez-Lago M."/>
            <person name="Minx P."/>
            <person name="Mollenhauer M.U."/>
            <person name="Montooth K."/>
            <person name="Mount S.M."/>
            <person name="Mu X."/>
            <person name="Myers E."/>
            <person name="Negre B."/>
            <person name="Newfeld S."/>
            <person name="Nielsen R."/>
            <person name="Noor M.A."/>
            <person name="O'Grady P."/>
            <person name="Pachter L."/>
            <person name="Papaceit M."/>
            <person name="Parisi M.J."/>
            <person name="Parisi M."/>
            <person name="Parts L."/>
            <person name="Pedersen J.S."/>
            <person name="Pesole G."/>
            <person name="Phillippy A.M."/>
            <person name="Ponting C.P."/>
            <person name="Pop M."/>
            <person name="Porcelli D."/>
            <person name="Powell J.R."/>
            <person name="Prohaska S."/>
            <person name="Pruitt K."/>
            <person name="Puig M."/>
            <person name="Quesneville H."/>
            <person name="Ram K.R."/>
            <person name="Rand D."/>
            <person name="Rasmussen M.D."/>
            <person name="Reed L.K."/>
            <person name="Reenan R."/>
            <person name="Reily A."/>
            <person name="Remington K.A."/>
            <person name="Rieger T.T."/>
            <person name="Ritchie M.G."/>
            <person name="Robin C."/>
            <person name="Rogers Y.H."/>
            <person name="Rohde C."/>
            <person name="Rozas J."/>
            <person name="Rubenfield M.J."/>
            <person name="Ruiz A."/>
            <person name="Russo S."/>
            <person name="Salzberg S.L."/>
            <person name="Sanchez-Gracia A."/>
            <person name="Saranga D.J."/>
            <person name="Sato H."/>
            <person name="Schaeffer S.W."/>
            <person name="Schatz M.C."/>
            <person name="Schlenke T."/>
            <person name="Schwartz R."/>
            <person name="Segarra C."/>
            <person name="Singh R.S."/>
            <person name="Sirot L."/>
            <person name="Sirota M."/>
            <person name="Sisneros N.B."/>
            <person name="Smith C.D."/>
            <person name="Smith T.F."/>
            <person name="Spieth J."/>
            <person name="Stage D.E."/>
            <person name="Stark A."/>
            <person name="Stephan W."/>
            <person name="Strausberg R.L."/>
            <person name="Strempel S."/>
            <person name="Sturgill D."/>
            <person name="Sutton G."/>
            <person name="Sutton G.G."/>
            <person name="Tao W."/>
            <person name="Teichmann S."/>
            <person name="Tobari Y.N."/>
            <person name="Tomimura Y."/>
            <person name="Tsolas J.M."/>
            <person name="Valente V.L."/>
            <person name="Venter E."/>
            <person name="Venter J.C."/>
            <person name="Vicario S."/>
            <person name="Vieira F.G."/>
            <person name="Vilella A.J."/>
            <person name="Villasante A."/>
            <person name="Walenz B."/>
            <person name="Wang J."/>
            <person name="Wasserman M."/>
            <person name="Watts T."/>
            <person name="Wilson D."/>
            <person name="Wilson R.K."/>
            <person name="Wing R.A."/>
            <person name="Wolfner M.F."/>
            <person name="Wong A."/>
            <person name="Wong G.K."/>
            <person name="Wu C.I."/>
            <person name="Wu G."/>
            <person name="Yamamoto D."/>
            <person name="Yang H.P."/>
            <person name="Yang S.P."/>
            <person name="Yorke J.A."/>
            <person name="Yoshida K."/>
            <person name="Zdobnov E."/>
            <person name="Zhang P."/>
            <person name="Zhang Y."/>
            <person name="Zimin A.V."/>
            <person name="Baldwin J."/>
            <person name="Abdouelleil A."/>
            <person name="Abdulkadir J."/>
            <person name="Abebe A."/>
            <person name="Abera B."/>
            <person name="Abreu J."/>
            <person name="Acer S.C."/>
            <person name="Aftuck L."/>
            <person name="Alexander A."/>
            <person name="An P."/>
            <person name="Anderson E."/>
            <person name="Anderson S."/>
            <person name="Arachi H."/>
            <person name="Azer M."/>
            <person name="Bachantsang P."/>
            <person name="Barry A."/>
            <person name="Bayul T."/>
            <person name="Berlin A."/>
            <person name="Bessette D."/>
            <person name="Bloom T."/>
            <person name="Blye J."/>
            <person name="Boguslavskiy L."/>
            <person name="Bonnet C."/>
            <person name="Boukhgalter B."/>
            <person name="Bourzgui I."/>
            <person name="Brown A."/>
            <person name="Cahill P."/>
            <person name="Channer S."/>
            <person name="Cheshatsang Y."/>
            <person name="Chuda L."/>
            <person name="Citroen M."/>
            <person name="Collymore A."/>
            <person name="Cooke P."/>
            <person name="Costello M."/>
            <person name="D'Aco K."/>
            <person name="Daza R."/>
            <person name="De Haan G."/>
            <person name="DeGray S."/>
            <person name="DeMaso C."/>
            <person name="Dhargay N."/>
            <person name="Dooley K."/>
            <person name="Dooley E."/>
            <person name="Doricent M."/>
            <person name="Dorje P."/>
            <person name="Dorjee K."/>
            <person name="Dupes A."/>
            <person name="Elong R."/>
            <person name="Falk J."/>
            <person name="Farina A."/>
            <person name="Faro S."/>
            <person name="Ferguson D."/>
            <person name="Fisher S."/>
            <person name="Foley C.D."/>
            <person name="Franke A."/>
            <person name="Friedrich D."/>
            <person name="Gadbois L."/>
            <person name="Gearin G."/>
            <person name="Gearin C.R."/>
            <person name="Giannoukos G."/>
            <person name="Goode T."/>
            <person name="Graham J."/>
            <person name="Grandbois E."/>
            <person name="Grewal S."/>
            <person name="Gyaltsen K."/>
            <person name="Hafez N."/>
            <person name="Hagos B."/>
            <person name="Hall J."/>
            <person name="Henson C."/>
            <person name="Hollinger A."/>
            <person name="Honan T."/>
            <person name="Huard M.D."/>
            <person name="Hughes L."/>
            <person name="Hurhula B."/>
            <person name="Husby M.E."/>
            <person name="Kamat A."/>
            <person name="Kanga B."/>
            <person name="Kashin S."/>
            <person name="Khazanovich D."/>
            <person name="Kisner P."/>
            <person name="Lance K."/>
            <person name="Lara M."/>
            <person name="Lee W."/>
            <person name="Lennon N."/>
            <person name="Letendre F."/>
            <person name="LeVine R."/>
            <person name="Lipovsky A."/>
            <person name="Liu X."/>
            <person name="Liu J."/>
            <person name="Liu S."/>
            <person name="Lokyitsang T."/>
            <person name="Lokyitsang Y."/>
            <person name="Lubonja R."/>
            <person name="Lui A."/>
            <person name="MacDonald P."/>
            <person name="Magnisalis V."/>
            <person name="Maru K."/>
            <person name="Matthews C."/>
            <person name="McCusker W."/>
            <person name="McDonough S."/>
            <person name="Mehta T."/>
            <person name="Meldrim J."/>
            <person name="Meneus L."/>
            <person name="Mihai O."/>
            <person name="Mihalev A."/>
            <person name="Mihova T."/>
            <person name="Mittelman R."/>
            <person name="Mlenga V."/>
            <person name="Montmayeur A."/>
            <person name="Mulrain L."/>
            <person name="Navidi A."/>
            <person name="Naylor J."/>
            <person name="Negash T."/>
            <person name="Nguyen T."/>
            <person name="Nguyen N."/>
            <person name="Nicol R."/>
            <person name="Norbu C."/>
            <person name="Norbu N."/>
            <person name="Novod N."/>
            <person name="O'Neill B."/>
            <person name="Osman S."/>
            <person name="Markiewicz E."/>
            <person name="Oyono O.L."/>
            <person name="Patti C."/>
            <person name="Phunkhang P."/>
            <person name="Pierre F."/>
            <person name="Priest M."/>
            <person name="Raghuraman S."/>
            <person name="Rege F."/>
            <person name="Reyes R."/>
            <person name="Rise C."/>
            <person name="Rogov P."/>
            <person name="Ross K."/>
            <person name="Ryan E."/>
            <person name="Settipalli S."/>
            <person name="Shea T."/>
            <person name="Sherpa N."/>
            <person name="Shi L."/>
            <person name="Shih D."/>
            <person name="Sparrow T."/>
            <person name="Spaulding J."/>
            <person name="Stalker J."/>
            <person name="Stange-Thomann N."/>
            <person name="Stavropoulos S."/>
            <person name="Stone C."/>
            <person name="Strader C."/>
            <person name="Tesfaye S."/>
            <person name="Thomson T."/>
            <person name="Thoulutsang Y."/>
            <person name="Thoulutsang D."/>
            <person name="Topham K."/>
            <person name="Topping I."/>
            <person name="Tsamla T."/>
            <person name="Vassiliev H."/>
            <person name="Vo A."/>
            <person name="Wangchuk T."/>
            <person name="Wangdi T."/>
            <person name="Weiand M."/>
            <person name="Wilkinson J."/>
            <person name="Wilson A."/>
            <person name="Yadav S."/>
            <person name="Young G."/>
            <person name="Yu Q."/>
            <person name="Zembek L."/>
            <person name="Zhong D."/>
            <person name="Zimmer A."/>
            <person name="Zwirko Z."/>
            <person name="Jaffe D.B."/>
            <person name="Alvarez P."/>
            <person name="Brockman W."/>
            <person name="Butler J."/>
            <person name="Chin C."/>
            <person name="Gnerre S."/>
            <person name="Grabherr M."/>
            <person name="Kleber M."/>
            <person name="Mauceli E."/>
            <person name="MacCallum I."/>
        </authorList>
    </citation>
    <scope>NUCLEOTIDE SEQUENCE [LARGE SCALE GENOMIC DNA]</scope>
    <source>
        <strain evidence="5">Tai18E2 / Tucson 14021-0261.01</strain>
    </source>
</reference>
<dbReference type="eggNOG" id="ENOG502QW6X">
    <property type="taxonomic scope" value="Eukaryota"/>
</dbReference>
<keyword evidence="5" id="KW-1185">Reference proteome</keyword>
<feature type="compositionally biased region" description="Acidic residues" evidence="2">
    <location>
        <begin position="333"/>
        <end position="369"/>
    </location>
</feature>